<gene>
    <name evidence="4" type="ORF">GMD78_01335</name>
</gene>
<protein>
    <recommendedName>
        <fullName evidence="6">Type VII secretion protein EssB</fullName>
    </recommendedName>
</protein>
<evidence type="ECO:0000256" key="2">
    <source>
        <dbReference type="SAM" id="MobiDB-lite"/>
    </source>
</evidence>
<evidence type="ECO:0000256" key="3">
    <source>
        <dbReference type="SAM" id="Phobius"/>
    </source>
</evidence>
<feature type="compositionally biased region" description="Basic and acidic residues" evidence="2">
    <location>
        <begin position="206"/>
        <end position="215"/>
    </location>
</feature>
<name>A0A6N8FCG1_9BACI</name>
<keyword evidence="3" id="KW-0472">Membrane</keyword>
<dbReference type="Proteomes" id="UP000469125">
    <property type="component" value="Unassembled WGS sequence"/>
</dbReference>
<feature type="region of interest" description="Disordered" evidence="2">
    <location>
        <begin position="436"/>
        <end position="461"/>
    </location>
</feature>
<evidence type="ECO:0000313" key="5">
    <source>
        <dbReference type="Proteomes" id="UP000469125"/>
    </source>
</evidence>
<comment type="caution">
    <text evidence="4">The sequence shown here is derived from an EMBL/GenBank/DDBJ whole genome shotgun (WGS) entry which is preliminary data.</text>
</comment>
<feature type="transmembrane region" description="Helical" evidence="3">
    <location>
        <begin position="220"/>
        <end position="239"/>
    </location>
</feature>
<sequence>MHEQQGLEYGRLTDNEEVIVYEISNQQTKLKEAEQLDELKRYDDLFFPCQHTIVDGEWVKIYYKRDKNYNPLHNYINTSLDMKKIIVQNILEVNRLVGTQYTTMIHPDNIYVNNEGSIKFVHRGIRHVLPPTEFTSKQLVKEMKELIVLIFTGKWSSEWTNDKESSITSFTKQINQASTLKELHEIVLQYNPSSKTQSTNSSLTKDTNKKESKEKPKQNISLLSGILIGFLCGLSVLYVTQVIPLSKTASNFESTLEAEQESTEAENMKLQESIEYYESIIEAYDYILNEETEEAIRILESIDSLQTNEQQLLVSQYLESDSLEHLSKAAEVSKEYHPTIVEKLVAINSEEANELILLLESSVPQVAIEKSWLNQQYEEVVDFYLEIPENNRAKLLAARSYLELNEPDEAMQLGEEINDVSIQIAGLEKQIELLESNEELDEDEREERIEELEQDLDELAK</sequence>
<organism evidence="4 5">
    <name type="scientific">Ornithinibacillus caprae</name>
    <dbReference type="NCBI Taxonomy" id="2678566"/>
    <lineage>
        <taxon>Bacteria</taxon>
        <taxon>Bacillati</taxon>
        <taxon>Bacillota</taxon>
        <taxon>Bacilli</taxon>
        <taxon>Bacillales</taxon>
        <taxon>Bacillaceae</taxon>
        <taxon>Ornithinibacillus</taxon>
    </lineage>
</organism>
<accession>A0A6N8FCG1</accession>
<reference evidence="4 5" key="1">
    <citation type="submission" date="2019-11" db="EMBL/GenBank/DDBJ databases">
        <authorList>
            <person name="Li X."/>
        </authorList>
    </citation>
    <scope>NUCLEOTIDE SEQUENCE [LARGE SCALE GENOMIC DNA]</scope>
    <source>
        <strain evidence="4 5">L9</strain>
    </source>
</reference>
<evidence type="ECO:0008006" key="6">
    <source>
        <dbReference type="Google" id="ProtNLM"/>
    </source>
</evidence>
<dbReference type="RefSeq" id="WP_155666388.1">
    <property type="nucleotide sequence ID" value="NZ_WOCA01000001.1"/>
</dbReference>
<evidence type="ECO:0000256" key="1">
    <source>
        <dbReference type="SAM" id="Coils"/>
    </source>
</evidence>
<keyword evidence="5" id="KW-1185">Reference proteome</keyword>
<feature type="coiled-coil region" evidence="1">
    <location>
        <begin position="253"/>
        <end position="308"/>
    </location>
</feature>
<dbReference type="Pfam" id="PF10140">
    <property type="entry name" value="YukC"/>
    <property type="match status" value="1"/>
</dbReference>
<feature type="compositionally biased region" description="Polar residues" evidence="2">
    <location>
        <begin position="192"/>
        <end position="205"/>
    </location>
</feature>
<feature type="region of interest" description="Disordered" evidence="2">
    <location>
        <begin position="192"/>
        <end position="215"/>
    </location>
</feature>
<keyword evidence="3" id="KW-1133">Transmembrane helix</keyword>
<keyword evidence="1" id="KW-0175">Coiled coil</keyword>
<evidence type="ECO:0000313" key="4">
    <source>
        <dbReference type="EMBL" id="MUK87045.1"/>
    </source>
</evidence>
<dbReference type="InterPro" id="IPR018778">
    <property type="entry name" value="T7SS_EssB"/>
</dbReference>
<dbReference type="Gene3D" id="1.10.510.10">
    <property type="entry name" value="Transferase(Phosphotransferase) domain 1"/>
    <property type="match status" value="1"/>
</dbReference>
<dbReference type="AlphaFoldDB" id="A0A6N8FCG1"/>
<dbReference type="EMBL" id="WOCA01000001">
    <property type="protein sequence ID" value="MUK87045.1"/>
    <property type="molecule type" value="Genomic_DNA"/>
</dbReference>
<keyword evidence="3" id="KW-0812">Transmembrane</keyword>
<proteinExistence type="predicted"/>